<proteinExistence type="predicted"/>
<gene>
    <name evidence="1" type="ORF">CLAFUR5_11496</name>
</gene>
<dbReference type="Proteomes" id="UP000756132">
    <property type="component" value="Chromosome 8"/>
</dbReference>
<dbReference type="EMBL" id="CP090170">
    <property type="protein sequence ID" value="UJO20860.1"/>
    <property type="molecule type" value="Genomic_DNA"/>
</dbReference>
<dbReference type="GeneID" id="71991374"/>
<dbReference type="OrthoDB" id="5424391at2759"/>
<protein>
    <submittedName>
        <fullName evidence="1">Uncharacterized protein</fullName>
    </submittedName>
</protein>
<evidence type="ECO:0000313" key="2">
    <source>
        <dbReference type="Proteomes" id="UP000756132"/>
    </source>
</evidence>
<dbReference type="AlphaFoldDB" id="A0A9Q8USK1"/>
<accession>A0A9Q8USK1</accession>
<dbReference type="OMA" id="EHENAFR"/>
<dbReference type="RefSeq" id="XP_047765226.1">
    <property type="nucleotide sequence ID" value="XM_047910644.1"/>
</dbReference>
<dbReference type="KEGG" id="ffu:CLAFUR5_11496"/>
<reference evidence="1" key="2">
    <citation type="journal article" date="2022" name="Microb. Genom.">
        <title>A chromosome-scale genome assembly of the tomato pathogen Cladosporium fulvum reveals a compartmentalized genome architecture and the presence of a dispensable chromosome.</title>
        <authorList>
            <person name="Zaccaron A.Z."/>
            <person name="Chen L.H."/>
            <person name="Samaras A."/>
            <person name="Stergiopoulos I."/>
        </authorList>
    </citation>
    <scope>NUCLEOTIDE SEQUENCE</scope>
    <source>
        <strain evidence="1">Race5_Kim</strain>
    </source>
</reference>
<name>A0A9Q8USK1_PASFU</name>
<keyword evidence="2" id="KW-1185">Reference proteome</keyword>
<sequence>MSALCYFAIAEDLEDFILKWMTVEIDASSAASNERQPHQWRGALLRELMIAQAFHAGGRSLDIALNTLFRASDLREQSSSSSSARHLSLFPAVVQLSNLLKTGNWFRTDPRLFERLQSMNISEMEKRKEQKGLDAAWSIASLALYHPKQPDAKLAVKYLQERERQRGSAPSAKLARNAYKTFLLRTRAVAATNNEHENAAWVIQEYERLFGESIPPRNRLAIAVR</sequence>
<evidence type="ECO:0000313" key="1">
    <source>
        <dbReference type="EMBL" id="UJO20860.1"/>
    </source>
</evidence>
<reference evidence="1" key="1">
    <citation type="submission" date="2021-12" db="EMBL/GenBank/DDBJ databases">
        <authorList>
            <person name="Zaccaron A."/>
            <person name="Stergiopoulos I."/>
        </authorList>
    </citation>
    <scope>NUCLEOTIDE SEQUENCE</scope>
    <source>
        <strain evidence="1">Race5_Kim</strain>
    </source>
</reference>
<organism evidence="1 2">
    <name type="scientific">Passalora fulva</name>
    <name type="common">Tomato leaf mold</name>
    <name type="synonym">Cladosporium fulvum</name>
    <dbReference type="NCBI Taxonomy" id="5499"/>
    <lineage>
        <taxon>Eukaryota</taxon>
        <taxon>Fungi</taxon>
        <taxon>Dikarya</taxon>
        <taxon>Ascomycota</taxon>
        <taxon>Pezizomycotina</taxon>
        <taxon>Dothideomycetes</taxon>
        <taxon>Dothideomycetidae</taxon>
        <taxon>Mycosphaerellales</taxon>
        <taxon>Mycosphaerellaceae</taxon>
        <taxon>Fulvia</taxon>
    </lineage>
</organism>